<dbReference type="Proteomes" id="UP000283387">
    <property type="component" value="Unassembled WGS sequence"/>
</dbReference>
<dbReference type="AlphaFoldDB" id="A0A419VWY0"/>
<comment type="caution">
    <text evidence="2">The sequence shown here is derived from an EMBL/GenBank/DDBJ whole genome shotgun (WGS) entry which is preliminary data.</text>
</comment>
<keyword evidence="2" id="KW-0255">Endonuclease</keyword>
<dbReference type="GO" id="GO:0004519">
    <property type="term" value="F:endonuclease activity"/>
    <property type="evidence" value="ECO:0007669"/>
    <property type="project" value="UniProtKB-KW"/>
</dbReference>
<proteinExistence type="predicted"/>
<keyword evidence="2" id="KW-0378">Hydrolase</keyword>
<evidence type="ECO:0000259" key="1">
    <source>
        <dbReference type="Pfam" id="PF19580"/>
    </source>
</evidence>
<dbReference type="PANTHER" id="PTHR42834:SF1">
    <property type="entry name" value="ENDONUCLEASE_EXONUCLEASE_PHOSPHATASE FAMILY PROTEIN (AFU_ORTHOLOGUE AFUA_3G09210)"/>
    <property type="match status" value="1"/>
</dbReference>
<sequence length="353" mass="40145">MKVLTLVLTSVLKKQRTRFFIGFVLLFFFFARMNAQPTSHSELAIMFYNVENLFDVEDDPQKQDDEFCADGLRNWNYFRLKDKLNKISKVILAANGFDPPAVIGLCEVENRAVLESLIEHTPLKNYGYKIIHKDSPDERGIDVAILFRPDKVTPIMYSYHPLATESSDTLSSREILEATFAVGQDTLTVFVNHWPSRYSGQAETEPDRLLAARTLRNHIDAVFEQCTDAKIVVLGDFNDEPDDVSIRKGLMTVVSDNPSNKGELVNLTASWKPKGTLKHQQSWQIFDQVIVSDYLLNTSGLNCSGADARIVDLPFLFEADEHWGGKRLFRTYRGYQYSGGFSDHLPVLIKLSY</sequence>
<feature type="domain" description="Endonuclease/exonuclease/phosphatase" evidence="1">
    <location>
        <begin position="45"/>
        <end position="351"/>
    </location>
</feature>
<keyword evidence="2" id="KW-0269">Exonuclease</keyword>
<evidence type="ECO:0000313" key="2">
    <source>
        <dbReference type="EMBL" id="RKD87745.1"/>
    </source>
</evidence>
<dbReference type="GO" id="GO:0004527">
    <property type="term" value="F:exonuclease activity"/>
    <property type="evidence" value="ECO:0007669"/>
    <property type="project" value="UniProtKB-KW"/>
</dbReference>
<evidence type="ECO:0000313" key="3">
    <source>
        <dbReference type="Proteomes" id="UP000283387"/>
    </source>
</evidence>
<keyword evidence="2" id="KW-0540">Nuclease</keyword>
<dbReference type="Gene3D" id="3.60.10.10">
    <property type="entry name" value="Endonuclease/exonuclease/phosphatase"/>
    <property type="match status" value="1"/>
</dbReference>
<dbReference type="InterPro" id="IPR005135">
    <property type="entry name" value="Endo/exonuclease/phosphatase"/>
</dbReference>
<accession>A0A419VWY0</accession>
<gene>
    <name evidence="2" type="ORF">BC643_3752</name>
</gene>
<organism evidence="2 3">
    <name type="scientific">Mangrovibacterium diazotrophicum</name>
    <dbReference type="NCBI Taxonomy" id="1261403"/>
    <lineage>
        <taxon>Bacteria</taxon>
        <taxon>Pseudomonadati</taxon>
        <taxon>Bacteroidota</taxon>
        <taxon>Bacteroidia</taxon>
        <taxon>Marinilabiliales</taxon>
        <taxon>Prolixibacteraceae</taxon>
        <taxon>Mangrovibacterium</taxon>
    </lineage>
</organism>
<dbReference type="RefSeq" id="WP_147377272.1">
    <property type="nucleotide sequence ID" value="NZ_RAPN01000003.1"/>
</dbReference>
<reference evidence="2 3" key="1">
    <citation type="submission" date="2018-09" db="EMBL/GenBank/DDBJ databases">
        <title>Genomic Encyclopedia of Archaeal and Bacterial Type Strains, Phase II (KMG-II): from individual species to whole genera.</title>
        <authorList>
            <person name="Goeker M."/>
        </authorList>
    </citation>
    <scope>NUCLEOTIDE SEQUENCE [LARGE SCALE GENOMIC DNA]</scope>
    <source>
        <strain evidence="2 3">DSM 27148</strain>
    </source>
</reference>
<dbReference type="SUPFAM" id="SSF56219">
    <property type="entry name" value="DNase I-like"/>
    <property type="match status" value="1"/>
</dbReference>
<dbReference type="EMBL" id="RAPN01000003">
    <property type="protein sequence ID" value="RKD87745.1"/>
    <property type="molecule type" value="Genomic_DNA"/>
</dbReference>
<keyword evidence="3" id="KW-1185">Reference proteome</keyword>
<name>A0A419VWY0_9BACT</name>
<dbReference type="PANTHER" id="PTHR42834">
    <property type="entry name" value="ENDONUCLEASE/EXONUCLEASE/PHOSPHATASE FAMILY PROTEIN (AFU_ORTHOLOGUE AFUA_3G09210)"/>
    <property type="match status" value="1"/>
</dbReference>
<dbReference type="Pfam" id="PF19580">
    <property type="entry name" value="Exo_endo_phos_3"/>
    <property type="match status" value="1"/>
</dbReference>
<protein>
    <submittedName>
        <fullName evidence="2">Endonuclease/Exonuclease/phosphatase family protein</fullName>
    </submittedName>
</protein>
<dbReference type="InterPro" id="IPR036691">
    <property type="entry name" value="Endo/exonu/phosph_ase_sf"/>
</dbReference>
<dbReference type="OrthoDB" id="9802724at2"/>